<feature type="non-terminal residue" evidence="1">
    <location>
        <position position="1"/>
    </location>
</feature>
<comment type="caution">
    <text evidence="1">The sequence shown here is derived from an EMBL/GenBank/DDBJ whole genome shotgun (WGS) entry which is preliminary data.</text>
</comment>
<dbReference type="Gene3D" id="3.90.70.120">
    <property type="match status" value="1"/>
</dbReference>
<sequence>EKNPGPSVYVDAAKTINAPYCQGNGTGFGENGGQRCVAMSLCTLIYRKITKITSVDDMTQIMIFGIQLYSCLSLLARQSMSMLTELPGMVTVFEQFFDLEYSDSYTCNINHYCICHSQVTAFETLLALNYNSFILMVAIISVGIHSTEAGGYNAFDSHARDMYHNSHSEGTCVLLEIPSMHKLVQYF</sequence>
<proteinExistence type="predicted"/>
<feature type="non-terminal residue" evidence="1">
    <location>
        <position position="187"/>
    </location>
</feature>
<reference evidence="1 2" key="1">
    <citation type="submission" date="2022-05" db="EMBL/GenBank/DDBJ databases">
        <authorList>
            <consortium name="Genoscope - CEA"/>
            <person name="William W."/>
        </authorList>
    </citation>
    <scope>NUCLEOTIDE SEQUENCE [LARGE SCALE GENOMIC DNA]</scope>
</reference>
<gene>
    <name evidence="1" type="ORF">PEVE_00035057</name>
</gene>
<evidence type="ECO:0000313" key="2">
    <source>
        <dbReference type="Proteomes" id="UP001159427"/>
    </source>
</evidence>
<dbReference type="EMBL" id="CALNXI010005387">
    <property type="protein sequence ID" value="CAH3197588.1"/>
    <property type="molecule type" value="Genomic_DNA"/>
</dbReference>
<keyword evidence="2" id="KW-1185">Reference proteome</keyword>
<organism evidence="1 2">
    <name type="scientific">Porites evermanni</name>
    <dbReference type="NCBI Taxonomy" id="104178"/>
    <lineage>
        <taxon>Eukaryota</taxon>
        <taxon>Metazoa</taxon>
        <taxon>Cnidaria</taxon>
        <taxon>Anthozoa</taxon>
        <taxon>Hexacorallia</taxon>
        <taxon>Scleractinia</taxon>
        <taxon>Fungiina</taxon>
        <taxon>Poritidae</taxon>
        <taxon>Porites</taxon>
    </lineage>
</organism>
<dbReference type="SUPFAM" id="SSF54001">
    <property type="entry name" value="Cysteine proteinases"/>
    <property type="match status" value="1"/>
</dbReference>
<name>A0ABN8T211_9CNID</name>
<evidence type="ECO:0000313" key="1">
    <source>
        <dbReference type="EMBL" id="CAH3197588.1"/>
    </source>
</evidence>
<dbReference type="Proteomes" id="UP001159427">
    <property type="component" value="Unassembled WGS sequence"/>
</dbReference>
<accession>A0ABN8T211</accession>
<dbReference type="InterPro" id="IPR038765">
    <property type="entry name" value="Papain-like_cys_pep_sf"/>
</dbReference>
<protein>
    <submittedName>
        <fullName evidence="1">Uncharacterized protein</fullName>
    </submittedName>
</protein>